<evidence type="ECO:0000313" key="2">
    <source>
        <dbReference type="Proteomes" id="UP000789831"/>
    </source>
</evidence>
<protein>
    <submittedName>
        <fullName evidence="1">10438_t:CDS:1</fullName>
    </submittedName>
</protein>
<reference evidence="1" key="1">
    <citation type="submission" date="2021-06" db="EMBL/GenBank/DDBJ databases">
        <authorList>
            <person name="Kallberg Y."/>
            <person name="Tangrot J."/>
            <person name="Rosling A."/>
        </authorList>
    </citation>
    <scope>NUCLEOTIDE SEQUENCE</scope>
    <source>
        <strain evidence="1">MT106</strain>
    </source>
</reference>
<comment type="caution">
    <text evidence="1">The sequence shown here is derived from an EMBL/GenBank/DDBJ whole genome shotgun (WGS) entry which is preliminary data.</text>
</comment>
<keyword evidence="2" id="KW-1185">Reference proteome</keyword>
<dbReference type="Gene3D" id="2.60.40.640">
    <property type="match status" value="1"/>
</dbReference>
<dbReference type="InterPro" id="IPR014752">
    <property type="entry name" value="Arrestin-like_C"/>
</dbReference>
<proteinExistence type="predicted"/>
<dbReference type="OrthoDB" id="2333384at2759"/>
<dbReference type="EMBL" id="CAJVPL010000292">
    <property type="protein sequence ID" value="CAG8479491.1"/>
    <property type="molecule type" value="Genomic_DNA"/>
</dbReference>
<accession>A0A9N8W708</accession>
<organism evidence="1 2">
    <name type="scientific">Ambispora gerdemannii</name>
    <dbReference type="NCBI Taxonomy" id="144530"/>
    <lineage>
        <taxon>Eukaryota</taxon>
        <taxon>Fungi</taxon>
        <taxon>Fungi incertae sedis</taxon>
        <taxon>Mucoromycota</taxon>
        <taxon>Glomeromycotina</taxon>
        <taxon>Glomeromycetes</taxon>
        <taxon>Archaeosporales</taxon>
        <taxon>Ambisporaceae</taxon>
        <taxon>Ambispora</taxon>
    </lineage>
</organism>
<name>A0A9N8W708_9GLOM</name>
<dbReference type="AlphaFoldDB" id="A0A9N8W708"/>
<evidence type="ECO:0000313" key="1">
    <source>
        <dbReference type="EMBL" id="CAG8479491.1"/>
    </source>
</evidence>
<dbReference type="Proteomes" id="UP000789831">
    <property type="component" value="Unassembled WGS sequence"/>
</dbReference>
<sequence>MIDLSDTESSPPDYSSLFDSNNDLPAIINNNNNNTISPTSPHNQKIFFTYPATQTSFQKGFLGVEDASICGTLHLRYSRIRPLLATKIMLTFTGKLKIVLEKSYVGFRTNDLMNKKIFKDQTIYSKTLDLWSSATYESEFQAINCLDLPFQFDLPAYLESTISLKPENQCYARIYYTLKATVHQKPDIRRLLRKTKILKVNCLLDRYSTPWQINNSEFCLSSYDDEKAISRGIGYNLSLAQRTILLNSRLNVTLNLIFHDARINLKKILCILEERYVICVDDITSKIKKSEVTRACVKGVAIAILPGPKNESCVQISVEVPGKDKVFCSMKSSGVRIRHFLKLLLRLGNAEDIELETEITIINPATNINAMIEEQLPGY</sequence>
<gene>
    <name evidence="1" type="ORF">AGERDE_LOCUS3160</name>
</gene>